<dbReference type="PIRSF" id="PIRSF000676">
    <property type="entry name" value="Homoser_kin"/>
    <property type="match status" value="1"/>
</dbReference>
<dbReference type="KEGG" id="tasa:A1Q1_01501"/>
<dbReference type="PANTHER" id="PTHR20861">
    <property type="entry name" value="HOMOSERINE/4-DIPHOSPHOCYTIDYL-2-C-METHYL-D-ERYTHRITOL KINASE"/>
    <property type="match status" value="1"/>
</dbReference>
<dbReference type="GO" id="GO:0009088">
    <property type="term" value="P:threonine biosynthetic process"/>
    <property type="evidence" value="ECO:0007669"/>
    <property type="project" value="UniProtKB-UniPathway"/>
</dbReference>
<dbReference type="VEuPathDB" id="FungiDB:A1Q1_01501"/>
<evidence type="ECO:0000256" key="2">
    <source>
        <dbReference type="ARBA" id="ARBA00007370"/>
    </source>
</evidence>
<organism evidence="14 15">
    <name type="scientific">Trichosporon asahii var. asahii (strain ATCC 90039 / CBS 2479 / JCM 2466 / KCTC 7840 / NBRC 103889/ NCYC 2677 / UAMH 7654)</name>
    <name type="common">Yeast</name>
    <dbReference type="NCBI Taxonomy" id="1186058"/>
    <lineage>
        <taxon>Eukaryota</taxon>
        <taxon>Fungi</taxon>
        <taxon>Dikarya</taxon>
        <taxon>Basidiomycota</taxon>
        <taxon>Agaricomycotina</taxon>
        <taxon>Tremellomycetes</taxon>
        <taxon>Trichosporonales</taxon>
        <taxon>Trichosporonaceae</taxon>
        <taxon>Trichosporon</taxon>
    </lineage>
</organism>
<dbReference type="PRINTS" id="PR00958">
    <property type="entry name" value="HOMSERKINASE"/>
</dbReference>
<comment type="caution">
    <text evidence="14">The sequence shown here is derived from an EMBL/GenBank/DDBJ whole genome shotgun (WGS) entry which is preliminary data.</text>
</comment>
<keyword evidence="5" id="KW-0028">Amino-acid biosynthesis</keyword>
<keyword evidence="7" id="KW-0791">Threonine biosynthesis</keyword>
<dbReference type="Gene3D" id="3.30.70.890">
    <property type="entry name" value="GHMP kinase, C-terminal domain"/>
    <property type="match status" value="1"/>
</dbReference>
<comment type="pathway">
    <text evidence="1">Amino-acid biosynthesis; L-threonine biosynthesis; L-threonine from L-aspartate: step 4/5.</text>
</comment>
<comment type="catalytic activity">
    <reaction evidence="11">
        <text>L-homoserine + ATP = O-phospho-L-homoserine + ADP + H(+)</text>
        <dbReference type="Rhea" id="RHEA:13985"/>
        <dbReference type="ChEBI" id="CHEBI:15378"/>
        <dbReference type="ChEBI" id="CHEBI:30616"/>
        <dbReference type="ChEBI" id="CHEBI:57476"/>
        <dbReference type="ChEBI" id="CHEBI:57590"/>
        <dbReference type="ChEBI" id="CHEBI:456216"/>
        <dbReference type="EC" id="2.7.1.39"/>
    </reaction>
    <physiologicalReaction direction="left-to-right" evidence="11">
        <dbReference type="Rhea" id="RHEA:13986"/>
    </physiologicalReaction>
</comment>
<dbReference type="InterPro" id="IPR020568">
    <property type="entry name" value="Ribosomal_Su5_D2-typ_SF"/>
</dbReference>
<name>J5T6B6_TRIAS</name>
<dbReference type="Gene3D" id="3.30.230.10">
    <property type="match status" value="1"/>
</dbReference>
<evidence type="ECO:0000313" key="15">
    <source>
        <dbReference type="Proteomes" id="UP000002748"/>
    </source>
</evidence>
<keyword evidence="8" id="KW-0547">Nucleotide-binding</keyword>
<dbReference type="AlphaFoldDB" id="J5T6B6"/>
<sequence>MSVKQYKITVPSTTANVGPGFDVCGIALSLSLALDVSIPTDGQGDELPVITYSGLDSDNVPLSPYKNLLTRVALYVLRSNGIDTFPRGVKIHAHNEIPFGRGLGSSGAAVIAGVLLGNLLGNLNLPTERLLDFALMVERHPDNVTAALVGGFVGSYLRELPPADLAAASVPLAEVLPEYPADAGPDWGKNPPQAPNGIGHYVRFGWAPEIKAIAVMPRFELATAKSRNVLPETYSRKDLRMAVLTTALARSPPDAELIYEAMKDRVHQPYRVPLIPGLQKILSELTYTSHPGLCGICLSGAGPTILALATDNFEGIAKEIERIFAEEGVQVDWKVLDVDTKGSTCEEIKA</sequence>
<dbReference type="SUPFAM" id="SSF55060">
    <property type="entry name" value="GHMP Kinase, C-terminal domain"/>
    <property type="match status" value="1"/>
</dbReference>
<evidence type="ECO:0000259" key="12">
    <source>
        <dbReference type="Pfam" id="PF00288"/>
    </source>
</evidence>
<evidence type="ECO:0000256" key="11">
    <source>
        <dbReference type="ARBA" id="ARBA00049913"/>
    </source>
</evidence>
<dbReference type="GeneID" id="25985015"/>
<dbReference type="EC" id="2.7.1.39" evidence="3"/>
<dbReference type="PANTHER" id="PTHR20861:SF1">
    <property type="entry name" value="HOMOSERINE KINASE"/>
    <property type="match status" value="1"/>
</dbReference>
<dbReference type="SUPFAM" id="SSF54211">
    <property type="entry name" value="Ribosomal protein S5 domain 2-like"/>
    <property type="match status" value="1"/>
</dbReference>
<evidence type="ECO:0000256" key="4">
    <source>
        <dbReference type="ARBA" id="ARBA00017858"/>
    </source>
</evidence>
<dbReference type="PROSITE" id="PS00627">
    <property type="entry name" value="GHMP_KINASES_ATP"/>
    <property type="match status" value="1"/>
</dbReference>
<evidence type="ECO:0000256" key="5">
    <source>
        <dbReference type="ARBA" id="ARBA00022605"/>
    </source>
</evidence>
<dbReference type="InterPro" id="IPR014721">
    <property type="entry name" value="Ribsml_uS5_D2-typ_fold_subgr"/>
</dbReference>
<evidence type="ECO:0000256" key="3">
    <source>
        <dbReference type="ARBA" id="ARBA00012078"/>
    </source>
</evidence>
<proteinExistence type="inferred from homology"/>
<dbReference type="HOGENOM" id="CLU_041243_2_1_1"/>
<feature type="domain" description="GHMP kinase C-terminal" evidence="13">
    <location>
        <begin position="253"/>
        <end position="312"/>
    </location>
</feature>
<dbReference type="UniPathway" id="UPA00050">
    <property type="reaction ID" value="UER00064"/>
</dbReference>
<dbReference type="InterPro" id="IPR000870">
    <property type="entry name" value="Homoserine_kinase"/>
</dbReference>
<dbReference type="NCBIfam" id="TIGR00191">
    <property type="entry name" value="thrB"/>
    <property type="match status" value="1"/>
</dbReference>
<keyword evidence="10" id="KW-0067">ATP-binding</keyword>
<dbReference type="InterPro" id="IPR006204">
    <property type="entry name" value="GHMP_kinase_N_dom"/>
</dbReference>
<dbReference type="InterPro" id="IPR006203">
    <property type="entry name" value="GHMP_knse_ATP-bd_CS"/>
</dbReference>
<evidence type="ECO:0000256" key="6">
    <source>
        <dbReference type="ARBA" id="ARBA00022679"/>
    </source>
</evidence>
<dbReference type="Pfam" id="PF00288">
    <property type="entry name" value="GHMP_kinases_N"/>
    <property type="match status" value="1"/>
</dbReference>
<dbReference type="GO" id="GO:0004413">
    <property type="term" value="F:homoserine kinase activity"/>
    <property type="evidence" value="ECO:0007669"/>
    <property type="project" value="UniProtKB-EC"/>
</dbReference>
<evidence type="ECO:0000256" key="9">
    <source>
        <dbReference type="ARBA" id="ARBA00022777"/>
    </source>
</evidence>
<dbReference type="EMBL" id="ALBS01000172">
    <property type="protein sequence ID" value="EJT49406.1"/>
    <property type="molecule type" value="Genomic_DNA"/>
</dbReference>
<protein>
    <recommendedName>
        <fullName evidence="4">Homoserine kinase</fullName>
        <ecNumber evidence="3">2.7.1.39</ecNumber>
    </recommendedName>
</protein>
<evidence type="ECO:0000256" key="10">
    <source>
        <dbReference type="ARBA" id="ARBA00022840"/>
    </source>
</evidence>
<evidence type="ECO:0000313" key="14">
    <source>
        <dbReference type="EMBL" id="EJT49406.1"/>
    </source>
</evidence>
<dbReference type="InterPro" id="IPR036554">
    <property type="entry name" value="GHMP_kinase_C_sf"/>
</dbReference>
<dbReference type="InterPro" id="IPR013750">
    <property type="entry name" value="GHMP_kinase_C_dom"/>
</dbReference>
<dbReference type="OrthoDB" id="195231at2759"/>
<dbReference type="GO" id="GO:0005524">
    <property type="term" value="F:ATP binding"/>
    <property type="evidence" value="ECO:0007669"/>
    <property type="project" value="UniProtKB-KW"/>
</dbReference>
<dbReference type="Pfam" id="PF08544">
    <property type="entry name" value="GHMP_kinases_C"/>
    <property type="match status" value="1"/>
</dbReference>
<keyword evidence="6" id="KW-0808">Transferase</keyword>
<gene>
    <name evidence="14" type="ORF">A1Q1_01501</name>
</gene>
<dbReference type="Proteomes" id="UP000002748">
    <property type="component" value="Unassembled WGS sequence"/>
</dbReference>
<comment type="similarity">
    <text evidence="2">Belongs to the GHMP kinase family. Homoserine kinase subfamily.</text>
</comment>
<accession>J5T6B6</accession>
<evidence type="ECO:0000256" key="8">
    <source>
        <dbReference type="ARBA" id="ARBA00022741"/>
    </source>
</evidence>
<evidence type="ECO:0000259" key="13">
    <source>
        <dbReference type="Pfam" id="PF08544"/>
    </source>
</evidence>
<feature type="domain" description="GHMP kinase N-terminal" evidence="12">
    <location>
        <begin position="67"/>
        <end position="151"/>
    </location>
</feature>
<evidence type="ECO:0000256" key="7">
    <source>
        <dbReference type="ARBA" id="ARBA00022697"/>
    </source>
</evidence>
<dbReference type="RefSeq" id="XP_014180015.1">
    <property type="nucleotide sequence ID" value="XM_014324540.1"/>
</dbReference>
<keyword evidence="9 14" id="KW-0418">Kinase</keyword>
<evidence type="ECO:0000256" key="1">
    <source>
        <dbReference type="ARBA" id="ARBA00005015"/>
    </source>
</evidence>
<dbReference type="HAMAP" id="MF_00384">
    <property type="entry name" value="Homoser_kinase"/>
    <property type="match status" value="1"/>
</dbReference>
<reference evidence="14 15" key="1">
    <citation type="journal article" date="2012" name="Eukaryot. Cell">
        <title>Draft genome sequence of CBS 2479, the standard type strain of Trichosporon asahii.</title>
        <authorList>
            <person name="Yang R.Y."/>
            <person name="Li H.T."/>
            <person name="Zhu H."/>
            <person name="Zhou G.P."/>
            <person name="Wang M."/>
            <person name="Wang L."/>
        </authorList>
    </citation>
    <scope>NUCLEOTIDE SEQUENCE [LARGE SCALE GENOMIC DNA]</scope>
    <source>
        <strain evidence="15">ATCC 90039 / CBS 2479 / JCM 2466 / KCTC 7840 / NCYC 2677 / UAMH 7654</strain>
    </source>
</reference>